<evidence type="ECO:0000256" key="6">
    <source>
        <dbReference type="PROSITE-ProRule" id="PRU00108"/>
    </source>
</evidence>
<protein>
    <recommendedName>
        <fullName evidence="9">Homeobox domain-containing protein</fullName>
    </recommendedName>
</protein>
<feature type="compositionally biased region" description="Polar residues" evidence="8">
    <location>
        <begin position="150"/>
        <end position="162"/>
    </location>
</feature>
<sequence>MHSHIQSLTKITNFSIEHILSPDLGTKLPQDRTPSSCYMANGTFGSYFQCAFYPSYPAVSRVTDTQAYPYDAACNGAQRNAEEKQVQQQWKPRVRTVFRESQLQRLEELFEHTRYPAPEMRAEMARSTDLSEETVRIWFKNHRARRKRQTSSPQNRSGTSGH</sequence>
<dbReference type="PANTHER" id="PTHR45793:SF5">
    <property type="entry name" value="HOMEOTIC PROTEIN OCELLILESS"/>
    <property type="match status" value="1"/>
</dbReference>
<feature type="domain" description="Homeobox" evidence="9">
    <location>
        <begin position="89"/>
        <end position="149"/>
    </location>
</feature>
<dbReference type="PANTHER" id="PTHR45793">
    <property type="entry name" value="HOMEOBOX PROTEIN"/>
    <property type="match status" value="1"/>
</dbReference>
<dbReference type="STRING" id="409849.ENSPMGP00000008343"/>
<dbReference type="Gene3D" id="1.10.10.60">
    <property type="entry name" value="Homeodomain-like"/>
    <property type="match status" value="1"/>
</dbReference>
<proteinExistence type="predicted"/>
<feature type="DNA-binding region" description="Homeobox" evidence="6">
    <location>
        <begin position="91"/>
        <end position="150"/>
    </location>
</feature>
<reference evidence="10" key="1">
    <citation type="submission" date="2025-08" db="UniProtKB">
        <authorList>
            <consortium name="Ensembl"/>
        </authorList>
    </citation>
    <scope>IDENTIFICATION</scope>
</reference>
<evidence type="ECO:0000256" key="5">
    <source>
        <dbReference type="ARBA" id="ARBA00023242"/>
    </source>
</evidence>
<dbReference type="InterPro" id="IPR009057">
    <property type="entry name" value="Homeodomain-like_sf"/>
</dbReference>
<dbReference type="SMART" id="SM00389">
    <property type="entry name" value="HOX"/>
    <property type="match status" value="1"/>
</dbReference>
<dbReference type="PROSITE" id="PS00027">
    <property type="entry name" value="HOMEOBOX_1"/>
    <property type="match status" value="1"/>
</dbReference>
<evidence type="ECO:0000256" key="2">
    <source>
        <dbReference type="ARBA" id="ARBA00022473"/>
    </source>
</evidence>
<name>A0A3B3ZUF4_9GOBI</name>
<dbReference type="GO" id="GO:0000981">
    <property type="term" value="F:DNA-binding transcription factor activity, RNA polymerase II-specific"/>
    <property type="evidence" value="ECO:0007669"/>
    <property type="project" value="InterPro"/>
</dbReference>
<feature type="region of interest" description="Disordered" evidence="8">
    <location>
        <begin position="141"/>
        <end position="162"/>
    </location>
</feature>
<evidence type="ECO:0000313" key="11">
    <source>
        <dbReference type="Proteomes" id="UP000261520"/>
    </source>
</evidence>
<keyword evidence="2" id="KW-0217">Developmental protein</keyword>
<evidence type="ECO:0000256" key="8">
    <source>
        <dbReference type="SAM" id="MobiDB-lite"/>
    </source>
</evidence>
<dbReference type="GO" id="GO:0005634">
    <property type="term" value="C:nucleus"/>
    <property type="evidence" value="ECO:0007669"/>
    <property type="project" value="UniProtKB-SubCell"/>
</dbReference>
<evidence type="ECO:0000313" key="10">
    <source>
        <dbReference type="Ensembl" id="ENSPMGP00000008343.1"/>
    </source>
</evidence>
<dbReference type="InterPro" id="IPR001356">
    <property type="entry name" value="HD"/>
</dbReference>
<dbReference type="Ensembl" id="ENSPMGT00000008879.1">
    <property type="protein sequence ID" value="ENSPMGP00000008343.1"/>
    <property type="gene ID" value="ENSPMGG00000006909.1"/>
</dbReference>
<dbReference type="Pfam" id="PF00046">
    <property type="entry name" value="Homeodomain"/>
    <property type="match status" value="1"/>
</dbReference>
<dbReference type="PROSITE" id="PS50071">
    <property type="entry name" value="HOMEOBOX_2"/>
    <property type="match status" value="1"/>
</dbReference>
<dbReference type="SUPFAM" id="SSF46689">
    <property type="entry name" value="Homeodomain-like"/>
    <property type="match status" value="1"/>
</dbReference>
<evidence type="ECO:0000256" key="7">
    <source>
        <dbReference type="RuleBase" id="RU000682"/>
    </source>
</evidence>
<evidence type="ECO:0000259" key="9">
    <source>
        <dbReference type="PROSITE" id="PS50071"/>
    </source>
</evidence>
<dbReference type="InterPro" id="IPR017970">
    <property type="entry name" value="Homeobox_CS"/>
</dbReference>
<evidence type="ECO:0000256" key="1">
    <source>
        <dbReference type="ARBA" id="ARBA00004123"/>
    </source>
</evidence>
<accession>A0A3B3ZUF4</accession>
<dbReference type="GO" id="GO:0000978">
    <property type="term" value="F:RNA polymerase II cis-regulatory region sequence-specific DNA binding"/>
    <property type="evidence" value="ECO:0007669"/>
    <property type="project" value="TreeGrafter"/>
</dbReference>
<dbReference type="Proteomes" id="UP000261520">
    <property type="component" value="Unplaced"/>
</dbReference>
<keyword evidence="5 6" id="KW-0539">Nucleus</keyword>
<evidence type="ECO:0000256" key="4">
    <source>
        <dbReference type="ARBA" id="ARBA00023155"/>
    </source>
</evidence>
<dbReference type="AlphaFoldDB" id="A0A3B3ZUF4"/>
<keyword evidence="3 6" id="KW-0238">DNA-binding</keyword>
<dbReference type="CDD" id="cd00086">
    <property type="entry name" value="homeodomain"/>
    <property type="match status" value="1"/>
</dbReference>
<comment type="subcellular location">
    <subcellularLocation>
        <location evidence="1 6 7">Nucleus</location>
    </subcellularLocation>
</comment>
<keyword evidence="11" id="KW-1185">Reference proteome</keyword>
<keyword evidence="4 6" id="KW-0371">Homeobox</keyword>
<evidence type="ECO:0000256" key="3">
    <source>
        <dbReference type="ARBA" id="ARBA00023125"/>
    </source>
</evidence>
<organism evidence="10 11">
    <name type="scientific">Periophthalmus magnuspinnatus</name>
    <dbReference type="NCBI Taxonomy" id="409849"/>
    <lineage>
        <taxon>Eukaryota</taxon>
        <taxon>Metazoa</taxon>
        <taxon>Chordata</taxon>
        <taxon>Craniata</taxon>
        <taxon>Vertebrata</taxon>
        <taxon>Euteleostomi</taxon>
        <taxon>Actinopterygii</taxon>
        <taxon>Neopterygii</taxon>
        <taxon>Teleostei</taxon>
        <taxon>Neoteleostei</taxon>
        <taxon>Acanthomorphata</taxon>
        <taxon>Gobiaria</taxon>
        <taxon>Gobiiformes</taxon>
        <taxon>Gobioidei</taxon>
        <taxon>Gobiidae</taxon>
        <taxon>Oxudercinae</taxon>
        <taxon>Periophthalmus</taxon>
    </lineage>
</organism>
<reference evidence="10" key="2">
    <citation type="submission" date="2025-09" db="UniProtKB">
        <authorList>
            <consortium name="Ensembl"/>
        </authorList>
    </citation>
    <scope>IDENTIFICATION</scope>
</reference>